<dbReference type="EC" id="2.1.2.11" evidence="3"/>
<gene>
    <name evidence="6" type="ORF">CEP54_011708</name>
</gene>
<evidence type="ECO:0000256" key="2">
    <source>
        <dbReference type="ARBA" id="ARBA00008676"/>
    </source>
</evidence>
<dbReference type="SUPFAM" id="SSF51621">
    <property type="entry name" value="Phosphoenolpyruvate/pyruvate domain"/>
    <property type="match status" value="1"/>
</dbReference>
<dbReference type="PANTHER" id="PTHR20881">
    <property type="entry name" value="3-METHYL-2-OXOBUTANOATE HYDROXYMETHYLTRANSFERASE"/>
    <property type="match status" value="1"/>
</dbReference>
<evidence type="ECO:0000256" key="3">
    <source>
        <dbReference type="ARBA" id="ARBA00012618"/>
    </source>
</evidence>
<evidence type="ECO:0000256" key="1">
    <source>
        <dbReference type="ARBA" id="ARBA00005033"/>
    </source>
</evidence>
<proteinExistence type="inferred from homology"/>
<sequence>MRDLDASKQAHDSSDVSAELLSDAKSVQNAGGVAVVLEAVASRAAAETTNTLEIPTIGIGSGSKCSGQLMLQTEMLGFQKSLFPEQVTTLISR</sequence>
<dbReference type="UniPathway" id="UPA00028">
    <property type="reaction ID" value="UER00003"/>
</dbReference>
<reference evidence="6 7" key="1">
    <citation type="submission" date="2017-06" db="EMBL/GenBank/DDBJ databases">
        <title>Comparative genomic analysis of Ambrosia Fusariam Clade fungi.</title>
        <authorList>
            <person name="Stajich J.E."/>
            <person name="Carrillo J."/>
            <person name="Kijimoto T."/>
            <person name="Eskalen A."/>
            <person name="O'Donnell K."/>
            <person name="Kasson M."/>
        </authorList>
    </citation>
    <scope>NUCLEOTIDE SEQUENCE [LARGE SCALE GENOMIC DNA]</scope>
    <source>
        <strain evidence="6 7">NRRL62584</strain>
    </source>
</reference>
<dbReference type="GO" id="GO:0000287">
    <property type="term" value="F:magnesium ion binding"/>
    <property type="evidence" value="ECO:0007669"/>
    <property type="project" value="TreeGrafter"/>
</dbReference>
<dbReference type="InterPro" id="IPR040442">
    <property type="entry name" value="Pyrv_kinase-like_dom_sf"/>
</dbReference>
<dbReference type="AlphaFoldDB" id="A0A428PCY5"/>
<dbReference type="STRING" id="1325734.A0A428PCY5"/>
<dbReference type="EMBL" id="NKCI01000157">
    <property type="protein sequence ID" value="RSL50859.1"/>
    <property type="molecule type" value="Genomic_DNA"/>
</dbReference>
<dbReference type="InterPro" id="IPR003700">
    <property type="entry name" value="Pantoate_hydroxy_MeTrfase"/>
</dbReference>
<dbReference type="Proteomes" id="UP000288168">
    <property type="component" value="Unassembled WGS sequence"/>
</dbReference>
<accession>A0A428PCY5</accession>
<comment type="pathway">
    <text evidence="1">Cofactor biosynthesis; (R)-pantothenate biosynthesis; (R)-pantoate from 3-methyl-2-oxobutanoate: step 1/2.</text>
</comment>
<dbReference type="GO" id="GO:0015940">
    <property type="term" value="P:pantothenate biosynthetic process"/>
    <property type="evidence" value="ECO:0007669"/>
    <property type="project" value="UniProtKB-UniPathway"/>
</dbReference>
<dbReference type="InterPro" id="IPR015813">
    <property type="entry name" value="Pyrv/PenolPyrv_kinase-like_dom"/>
</dbReference>
<organism evidence="6 7">
    <name type="scientific">Fusarium duplospermum</name>
    <dbReference type="NCBI Taxonomy" id="1325734"/>
    <lineage>
        <taxon>Eukaryota</taxon>
        <taxon>Fungi</taxon>
        <taxon>Dikarya</taxon>
        <taxon>Ascomycota</taxon>
        <taxon>Pezizomycotina</taxon>
        <taxon>Sordariomycetes</taxon>
        <taxon>Hypocreomycetidae</taxon>
        <taxon>Hypocreales</taxon>
        <taxon>Nectriaceae</taxon>
        <taxon>Fusarium</taxon>
        <taxon>Fusarium solani species complex</taxon>
    </lineage>
</organism>
<dbReference type="Pfam" id="PF02548">
    <property type="entry name" value="Pantoate_transf"/>
    <property type="match status" value="1"/>
</dbReference>
<comment type="caution">
    <text evidence="6">The sequence shown here is derived from an EMBL/GenBank/DDBJ whole genome shotgun (WGS) entry which is preliminary data.</text>
</comment>
<comment type="catalytic activity">
    <reaction evidence="5">
        <text>(6R)-5,10-methylene-5,6,7,8-tetrahydrofolate + 3-methyl-2-oxobutanoate + H2O = 2-dehydropantoate + (6S)-5,6,7,8-tetrahydrofolate</text>
        <dbReference type="Rhea" id="RHEA:11824"/>
        <dbReference type="ChEBI" id="CHEBI:11561"/>
        <dbReference type="ChEBI" id="CHEBI:11851"/>
        <dbReference type="ChEBI" id="CHEBI:15377"/>
        <dbReference type="ChEBI" id="CHEBI:15636"/>
        <dbReference type="ChEBI" id="CHEBI:57453"/>
        <dbReference type="EC" id="2.1.2.11"/>
    </reaction>
</comment>
<evidence type="ECO:0000256" key="5">
    <source>
        <dbReference type="ARBA" id="ARBA00049172"/>
    </source>
</evidence>
<evidence type="ECO:0000256" key="4">
    <source>
        <dbReference type="ARBA" id="ARBA00022679"/>
    </source>
</evidence>
<evidence type="ECO:0000313" key="6">
    <source>
        <dbReference type="EMBL" id="RSL50859.1"/>
    </source>
</evidence>
<evidence type="ECO:0000313" key="7">
    <source>
        <dbReference type="Proteomes" id="UP000288168"/>
    </source>
</evidence>
<dbReference type="PANTHER" id="PTHR20881:SF0">
    <property type="entry name" value="3-METHYL-2-OXOBUTANOATE HYDROXYMETHYLTRANSFERASE"/>
    <property type="match status" value="1"/>
</dbReference>
<keyword evidence="7" id="KW-1185">Reference proteome</keyword>
<name>A0A428PCY5_9HYPO</name>
<keyword evidence="4" id="KW-0808">Transferase</keyword>
<protein>
    <recommendedName>
        <fullName evidence="3">3-methyl-2-oxobutanoate hydroxymethyltransferase</fullName>
        <ecNumber evidence="3">2.1.2.11</ecNumber>
    </recommendedName>
</protein>
<dbReference type="GO" id="GO:0003864">
    <property type="term" value="F:3-methyl-2-oxobutanoate hydroxymethyltransferase activity"/>
    <property type="evidence" value="ECO:0007669"/>
    <property type="project" value="UniProtKB-EC"/>
</dbReference>
<dbReference type="Gene3D" id="3.20.20.60">
    <property type="entry name" value="Phosphoenolpyruvate-binding domains"/>
    <property type="match status" value="1"/>
</dbReference>
<dbReference type="OrthoDB" id="425211at2759"/>
<dbReference type="GO" id="GO:0005737">
    <property type="term" value="C:cytoplasm"/>
    <property type="evidence" value="ECO:0007669"/>
    <property type="project" value="TreeGrafter"/>
</dbReference>
<comment type="similarity">
    <text evidence="2">Belongs to the PanB family.</text>
</comment>